<evidence type="ECO:0000313" key="7">
    <source>
        <dbReference type="WBParaSite" id="PgB01_g068_t11"/>
    </source>
</evidence>
<evidence type="ECO:0000256" key="3">
    <source>
        <dbReference type="SAM" id="MobiDB-lite"/>
    </source>
</evidence>
<keyword evidence="4" id="KW-0812">Transmembrane</keyword>
<dbReference type="Proteomes" id="UP000887569">
    <property type="component" value="Unplaced"/>
</dbReference>
<feature type="transmembrane region" description="Helical" evidence="4">
    <location>
        <begin position="674"/>
        <end position="702"/>
    </location>
</feature>
<dbReference type="SUPFAM" id="SSF53474">
    <property type="entry name" value="alpha/beta-Hydrolases"/>
    <property type="match status" value="1"/>
</dbReference>
<organism evidence="6 7">
    <name type="scientific">Parascaris univalens</name>
    <name type="common">Nematode worm</name>
    <dbReference type="NCBI Taxonomy" id="6257"/>
    <lineage>
        <taxon>Eukaryota</taxon>
        <taxon>Metazoa</taxon>
        <taxon>Ecdysozoa</taxon>
        <taxon>Nematoda</taxon>
        <taxon>Chromadorea</taxon>
        <taxon>Rhabditida</taxon>
        <taxon>Spirurina</taxon>
        <taxon>Ascaridomorpha</taxon>
        <taxon>Ascaridoidea</taxon>
        <taxon>Ascarididae</taxon>
        <taxon>Parascaris</taxon>
    </lineage>
</organism>
<keyword evidence="4" id="KW-1133">Transmembrane helix</keyword>
<protein>
    <submittedName>
        <fullName evidence="7">Carboxylesterase type B domain-containing protein</fullName>
    </submittedName>
</protein>
<dbReference type="Pfam" id="PF00135">
    <property type="entry name" value="COesterase"/>
    <property type="match status" value="1"/>
</dbReference>
<dbReference type="AlphaFoldDB" id="A0A914ZC29"/>
<keyword evidence="2" id="KW-0732">Signal</keyword>
<comment type="similarity">
    <text evidence="1">Belongs to the type-B carboxylesterase/lipase family.</text>
</comment>
<feature type="region of interest" description="Disordered" evidence="3">
    <location>
        <begin position="100"/>
        <end position="119"/>
    </location>
</feature>
<evidence type="ECO:0000256" key="4">
    <source>
        <dbReference type="SAM" id="Phobius"/>
    </source>
</evidence>
<evidence type="ECO:0000313" key="6">
    <source>
        <dbReference type="Proteomes" id="UP000887569"/>
    </source>
</evidence>
<dbReference type="PROSITE" id="PS00941">
    <property type="entry name" value="CARBOXYLESTERASE_B_2"/>
    <property type="match status" value="1"/>
</dbReference>
<evidence type="ECO:0000259" key="5">
    <source>
        <dbReference type="Pfam" id="PF00135"/>
    </source>
</evidence>
<dbReference type="WBParaSite" id="PgB01_g068_t11">
    <property type="protein sequence ID" value="PgB01_g068_t11"/>
    <property type="gene ID" value="PgB01_g068"/>
</dbReference>
<reference evidence="7" key="1">
    <citation type="submission" date="2022-11" db="UniProtKB">
        <authorList>
            <consortium name="WormBaseParasite"/>
        </authorList>
    </citation>
    <scope>IDENTIFICATION</scope>
</reference>
<dbReference type="InterPro" id="IPR051093">
    <property type="entry name" value="Neuroligin/BSAL"/>
</dbReference>
<dbReference type="Gene3D" id="3.40.50.1820">
    <property type="entry name" value="alpha/beta hydrolase"/>
    <property type="match status" value="1"/>
</dbReference>
<keyword evidence="6" id="KW-1185">Reference proteome</keyword>
<sequence>MMVQFYMMWYIMGNKSLASIGFLLYAIFVSDVDACEKCQQIGSFQEPKRPIDLWNPYGTPSTPPPPGQLRKDEVIVRLSIGDMIGKKVIVENVPWTANRDPLEDIPSDRDRPEPNPVPRTNNVTVFTFLGVPYAEPPVSQRRFKPPQYISELPGEKPYLALSYPASCAQDIESRPNLLVNDPYRFRVSEDCLYLNIFTPDASQISQLIYPVLVFFHGGNFQTGSANEWPGEVLASRGIVVVTVNYRLGAFGFMSLGDDVTGNYGIQDQRTALQFVRDHISSFGGDPQAVTIVGHDAGAVSVGLHMLSPLSTGLFRSASAMSGAEVSYHSTIGKPALAFNNTIKLGRYLGCTQLIAEDVWNCILTRSSNDVIRAVQTIPVEYNRYLFLPTVDGKQLPANPYWMLTVIPAGTMNYASPVPYLTGLNREDGVEVVLEDRLLGEFNDFLLVDQQYVDNFVLEYAFRHNYTMNREAIAEAIIDRYKYWPDPSDEDAIRAKFVELTTDAYYVAPICLSAYLHSAGGSRVFMYVNNYEFGRGGDKRFLPSWIGVCHDCDLYLLFGFPFMRSDLLPPHLADVQWTDFDRNASQLFTSLYRQFLRNMNPNFPFDTSWAPLQPRAHWYIDFNYSHWSEMTIPGQLKRDYRWESVAFWTQYIPALVQYMTTTFSPIEGAMRREVLVYQIGVGVLSCILMGVMVLACLFAYLVFERNPRRASKLEHDRRRLIRDTNKSLSKTDILKSIVAIFVGR</sequence>
<feature type="domain" description="Carboxylesterase type B" evidence="5">
    <location>
        <begin position="122"/>
        <end position="647"/>
    </location>
</feature>
<feature type="compositionally biased region" description="Basic and acidic residues" evidence="3">
    <location>
        <begin position="100"/>
        <end position="113"/>
    </location>
</feature>
<evidence type="ECO:0000256" key="2">
    <source>
        <dbReference type="ARBA" id="ARBA00022729"/>
    </source>
</evidence>
<dbReference type="InterPro" id="IPR029058">
    <property type="entry name" value="AB_hydrolase_fold"/>
</dbReference>
<dbReference type="InterPro" id="IPR002018">
    <property type="entry name" value="CarbesteraseB"/>
</dbReference>
<proteinExistence type="inferred from homology"/>
<name>A0A914ZC29_PARUN</name>
<keyword evidence="4" id="KW-0472">Membrane</keyword>
<accession>A0A914ZC29</accession>
<dbReference type="InterPro" id="IPR019819">
    <property type="entry name" value="Carboxylesterase_B_CS"/>
</dbReference>
<evidence type="ECO:0000256" key="1">
    <source>
        <dbReference type="ARBA" id="ARBA00005964"/>
    </source>
</evidence>
<dbReference type="PANTHER" id="PTHR43903">
    <property type="entry name" value="NEUROLIGIN"/>
    <property type="match status" value="1"/>
</dbReference>